<dbReference type="AlphaFoldDB" id="A0AAD6TD03"/>
<reference evidence="1" key="1">
    <citation type="submission" date="2023-03" db="EMBL/GenBank/DDBJ databases">
        <title>Massive genome expansion in bonnet fungi (Mycena s.s.) driven by repeated elements and novel gene families across ecological guilds.</title>
        <authorList>
            <consortium name="Lawrence Berkeley National Laboratory"/>
            <person name="Harder C.B."/>
            <person name="Miyauchi S."/>
            <person name="Viragh M."/>
            <person name="Kuo A."/>
            <person name="Thoen E."/>
            <person name="Andreopoulos B."/>
            <person name="Lu D."/>
            <person name="Skrede I."/>
            <person name="Drula E."/>
            <person name="Henrissat B."/>
            <person name="Morin E."/>
            <person name="Kohler A."/>
            <person name="Barry K."/>
            <person name="LaButti K."/>
            <person name="Morin E."/>
            <person name="Salamov A."/>
            <person name="Lipzen A."/>
            <person name="Mereny Z."/>
            <person name="Hegedus B."/>
            <person name="Baldrian P."/>
            <person name="Stursova M."/>
            <person name="Weitz H."/>
            <person name="Taylor A."/>
            <person name="Grigoriev I.V."/>
            <person name="Nagy L.G."/>
            <person name="Martin F."/>
            <person name="Kauserud H."/>
        </authorList>
    </citation>
    <scope>NUCLEOTIDE SEQUENCE</scope>
    <source>
        <strain evidence="1">CBHHK200</strain>
    </source>
</reference>
<organism evidence="1 2">
    <name type="scientific">Mycena alexandri</name>
    <dbReference type="NCBI Taxonomy" id="1745969"/>
    <lineage>
        <taxon>Eukaryota</taxon>
        <taxon>Fungi</taxon>
        <taxon>Dikarya</taxon>
        <taxon>Basidiomycota</taxon>
        <taxon>Agaricomycotina</taxon>
        <taxon>Agaricomycetes</taxon>
        <taxon>Agaricomycetidae</taxon>
        <taxon>Agaricales</taxon>
        <taxon>Marasmiineae</taxon>
        <taxon>Mycenaceae</taxon>
        <taxon>Mycena</taxon>
    </lineage>
</organism>
<dbReference type="Proteomes" id="UP001218188">
    <property type="component" value="Unassembled WGS sequence"/>
</dbReference>
<protein>
    <submittedName>
        <fullName evidence="1">Uncharacterized protein</fullName>
    </submittedName>
</protein>
<keyword evidence="2" id="KW-1185">Reference proteome</keyword>
<comment type="caution">
    <text evidence="1">The sequence shown here is derived from an EMBL/GenBank/DDBJ whole genome shotgun (WGS) entry which is preliminary data.</text>
</comment>
<evidence type="ECO:0000313" key="2">
    <source>
        <dbReference type="Proteomes" id="UP001218188"/>
    </source>
</evidence>
<accession>A0AAD6TD03</accession>
<proteinExistence type="predicted"/>
<evidence type="ECO:0000313" key="1">
    <source>
        <dbReference type="EMBL" id="KAJ7042835.1"/>
    </source>
</evidence>
<dbReference type="EMBL" id="JARJCM010000011">
    <property type="protein sequence ID" value="KAJ7042835.1"/>
    <property type="molecule type" value="Genomic_DNA"/>
</dbReference>
<gene>
    <name evidence="1" type="ORF">C8F04DRAFT_1390261</name>
</gene>
<name>A0AAD6TD03_9AGAR</name>
<sequence>MHKQTFSVAIMSDYDASGASAAPQEPPSLSLAQTTLFSWLLSVLKRDIVLVQPGNVPTGAEQAPLVLPYGYPAAGSNAKAPEERLAESEVARGLLDVARED</sequence>